<dbReference type="Pfam" id="PF00924">
    <property type="entry name" value="MS_channel_2nd"/>
    <property type="match status" value="1"/>
</dbReference>
<reference evidence="11" key="1">
    <citation type="submission" date="2018-05" db="EMBL/GenBank/DDBJ databases">
        <authorList>
            <person name="Lanie J.A."/>
            <person name="Ng W.-L."/>
            <person name="Kazmierczak K.M."/>
            <person name="Andrzejewski T.M."/>
            <person name="Davidsen T.M."/>
            <person name="Wayne K.J."/>
            <person name="Tettelin H."/>
            <person name="Glass J.I."/>
            <person name="Rusch D."/>
            <person name="Podicherti R."/>
            <person name="Tsui H.-C.T."/>
            <person name="Winkler M.E."/>
        </authorList>
    </citation>
    <scope>NUCLEOTIDE SEQUENCE</scope>
</reference>
<feature type="domain" description="Mechanosensitive ion channel transmembrane helices 2/3" evidence="10">
    <location>
        <begin position="133"/>
        <end position="173"/>
    </location>
</feature>
<dbReference type="InterPro" id="IPR049142">
    <property type="entry name" value="MS_channel_1st"/>
</dbReference>
<dbReference type="InterPro" id="IPR011066">
    <property type="entry name" value="MscS_channel_C_sf"/>
</dbReference>
<dbReference type="PANTHER" id="PTHR30347">
    <property type="entry name" value="POTASSIUM CHANNEL RELATED"/>
    <property type="match status" value="1"/>
</dbReference>
<evidence type="ECO:0000256" key="3">
    <source>
        <dbReference type="ARBA" id="ARBA00022475"/>
    </source>
</evidence>
<dbReference type="EMBL" id="UINC01031452">
    <property type="protein sequence ID" value="SVB17525.1"/>
    <property type="molecule type" value="Genomic_DNA"/>
</dbReference>
<evidence type="ECO:0000256" key="7">
    <source>
        <dbReference type="SAM" id="Phobius"/>
    </source>
</evidence>
<evidence type="ECO:0008006" key="12">
    <source>
        <dbReference type="Google" id="ProtNLM"/>
    </source>
</evidence>
<dbReference type="Gene3D" id="1.10.287.1260">
    <property type="match status" value="1"/>
</dbReference>
<dbReference type="Gene3D" id="3.30.70.100">
    <property type="match status" value="1"/>
</dbReference>
<evidence type="ECO:0000259" key="9">
    <source>
        <dbReference type="Pfam" id="PF21082"/>
    </source>
</evidence>
<comment type="subcellular location">
    <subcellularLocation>
        <location evidence="1">Cell membrane</location>
        <topology evidence="1">Multi-pass membrane protein</topology>
    </subcellularLocation>
</comment>
<proteinExistence type="inferred from homology"/>
<keyword evidence="4 7" id="KW-0812">Transmembrane</keyword>
<keyword evidence="6 7" id="KW-0472">Membrane</keyword>
<keyword evidence="5 7" id="KW-1133">Transmembrane helix</keyword>
<organism evidence="11">
    <name type="scientific">marine metagenome</name>
    <dbReference type="NCBI Taxonomy" id="408172"/>
    <lineage>
        <taxon>unclassified sequences</taxon>
        <taxon>metagenomes</taxon>
        <taxon>ecological metagenomes</taxon>
    </lineage>
</organism>
<comment type="similarity">
    <text evidence="2">Belongs to the MscS (TC 1.A.23) family.</text>
</comment>
<feature type="transmembrane region" description="Helical" evidence="7">
    <location>
        <begin position="156"/>
        <end position="176"/>
    </location>
</feature>
<feature type="domain" description="Mechanosensitive ion channel MscS" evidence="8">
    <location>
        <begin position="174"/>
        <end position="240"/>
    </location>
</feature>
<protein>
    <recommendedName>
        <fullName evidence="12">Mechanosensitive ion channel protein MscS</fullName>
    </recommendedName>
</protein>
<evidence type="ECO:0000256" key="2">
    <source>
        <dbReference type="ARBA" id="ARBA00008017"/>
    </source>
</evidence>
<dbReference type="Pfam" id="PF21088">
    <property type="entry name" value="MS_channel_1st"/>
    <property type="match status" value="1"/>
</dbReference>
<dbReference type="PANTHER" id="PTHR30347:SF1">
    <property type="entry name" value="MECHANOSENSITIVE CHANNEL MSCK"/>
    <property type="match status" value="1"/>
</dbReference>
<dbReference type="InterPro" id="IPR023408">
    <property type="entry name" value="MscS_beta-dom_sf"/>
</dbReference>
<evidence type="ECO:0000259" key="10">
    <source>
        <dbReference type="Pfam" id="PF21088"/>
    </source>
</evidence>
<dbReference type="Gene3D" id="2.30.30.60">
    <property type="match status" value="1"/>
</dbReference>
<evidence type="ECO:0000256" key="4">
    <source>
        <dbReference type="ARBA" id="ARBA00022692"/>
    </source>
</evidence>
<gene>
    <name evidence="11" type="ORF">METZ01_LOCUS170379</name>
</gene>
<evidence type="ECO:0000256" key="6">
    <source>
        <dbReference type="ARBA" id="ARBA00023136"/>
    </source>
</evidence>
<dbReference type="SUPFAM" id="SSF82861">
    <property type="entry name" value="Mechanosensitive channel protein MscS (YggB), transmembrane region"/>
    <property type="match status" value="1"/>
</dbReference>
<evidence type="ECO:0000313" key="11">
    <source>
        <dbReference type="EMBL" id="SVB17525.1"/>
    </source>
</evidence>
<evidence type="ECO:0000259" key="8">
    <source>
        <dbReference type="Pfam" id="PF00924"/>
    </source>
</evidence>
<feature type="transmembrane region" description="Helical" evidence="7">
    <location>
        <begin position="86"/>
        <end position="108"/>
    </location>
</feature>
<keyword evidence="3" id="KW-1003">Cell membrane</keyword>
<dbReference type="AlphaFoldDB" id="A0A382BUQ3"/>
<evidence type="ECO:0000256" key="1">
    <source>
        <dbReference type="ARBA" id="ARBA00004651"/>
    </source>
</evidence>
<dbReference type="InterPro" id="IPR006685">
    <property type="entry name" value="MscS_channel_2nd"/>
</dbReference>
<dbReference type="InterPro" id="IPR052702">
    <property type="entry name" value="MscS-like_channel"/>
</dbReference>
<dbReference type="SUPFAM" id="SSF50182">
    <property type="entry name" value="Sm-like ribonucleoproteins"/>
    <property type="match status" value="1"/>
</dbReference>
<dbReference type="Pfam" id="PF21082">
    <property type="entry name" value="MS_channel_3rd"/>
    <property type="match status" value="1"/>
</dbReference>
<accession>A0A382BUQ3</accession>
<feature type="transmembrane region" description="Helical" evidence="7">
    <location>
        <begin position="129"/>
        <end position="150"/>
    </location>
</feature>
<dbReference type="InterPro" id="IPR049278">
    <property type="entry name" value="MS_channel_C"/>
</dbReference>
<dbReference type="GO" id="GO:0005886">
    <property type="term" value="C:plasma membrane"/>
    <property type="evidence" value="ECO:0007669"/>
    <property type="project" value="UniProtKB-SubCell"/>
</dbReference>
<dbReference type="InterPro" id="IPR011014">
    <property type="entry name" value="MscS_channel_TM-2"/>
</dbReference>
<dbReference type="GO" id="GO:0055085">
    <property type="term" value="P:transmembrane transport"/>
    <property type="evidence" value="ECO:0007669"/>
    <property type="project" value="InterPro"/>
</dbReference>
<name>A0A382BUQ3_9ZZZZ</name>
<dbReference type="SUPFAM" id="SSF82689">
    <property type="entry name" value="Mechanosensitive channel protein MscS (YggB), C-terminal domain"/>
    <property type="match status" value="1"/>
</dbReference>
<feature type="domain" description="Mechanosensitive ion channel MscS C-terminal" evidence="9">
    <location>
        <begin position="248"/>
        <end position="332"/>
    </location>
</feature>
<dbReference type="InterPro" id="IPR010920">
    <property type="entry name" value="LSM_dom_sf"/>
</dbReference>
<evidence type="ECO:0000256" key="5">
    <source>
        <dbReference type="ARBA" id="ARBA00022989"/>
    </source>
</evidence>
<sequence length="360" mass="39252">MVTLMRGAGKFWIILAILLLWAGISEAYGQGEPNGTQTAIADQNQTATANPAEADSVAGSDTDNGGLELVKKILTYPLIKMGDSSLTLQSLLILGILFVLVIVIEKIVRERVIMRIFEKTDFPESLEYGIARILGYIFMVIGFYTAFQVVGIDLSSLTIIAGGISVGVGFGLQNIINNFVSGIIIFAEQPIAIGDRIEVSGIAGRVVKISLRSTMVVTSDNITMIVPNGDFISQTVTNWSYSDPKVRIRISVGVAYGTDPREVEKLLLEVADEDARTLKDPKPSVIFRAFGASSLDFELAAWTKEMTTRPTNYISGMNFAIDKKFREHDIEIPFPQRDLHIRSGVLETKKAANGKSVAAE</sequence>